<organism evidence="1 2">
    <name type="scientific">Candidatus Methanogaster sp</name>
    <dbReference type="NCBI Taxonomy" id="3386292"/>
    <lineage>
        <taxon>Archaea</taxon>
        <taxon>Methanobacteriati</taxon>
        <taxon>Methanobacteriota</taxon>
        <taxon>Stenosarchaea group</taxon>
        <taxon>Methanomicrobia</taxon>
        <taxon>Methanosarcinales</taxon>
        <taxon>ANME-2 cluster</taxon>
        <taxon>Candidatus Methanogasteraceae</taxon>
        <taxon>Candidatus Methanogaster</taxon>
    </lineage>
</organism>
<gene>
    <name evidence="1" type="ORF">C4B59_09045</name>
</gene>
<comment type="caution">
    <text evidence="1">The sequence shown here is derived from an EMBL/GenBank/DDBJ whole genome shotgun (WGS) entry which is preliminary data.</text>
</comment>
<dbReference type="EMBL" id="PQXF01000015">
    <property type="protein sequence ID" value="PXF60523.1"/>
    <property type="molecule type" value="Genomic_DNA"/>
</dbReference>
<evidence type="ECO:0000313" key="1">
    <source>
        <dbReference type="EMBL" id="PXF60523.1"/>
    </source>
</evidence>
<name>A0AC61L2D1_9EURY</name>
<reference evidence="1" key="1">
    <citation type="submission" date="2018-01" db="EMBL/GenBank/DDBJ databases">
        <authorList>
            <person name="Krukenberg V."/>
        </authorList>
    </citation>
    <scope>NUCLEOTIDE SEQUENCE</scope>
    <source>
        <strain evidence="1">E20ANME2</strain>
    </source>
</reference>
<protein>
    <submittedName>
        <fullName evidence="1">Bifunctional ADP-dependent NAD(P)H-hydrate dehydratase/NAD(P)H-hydrate epimerase</fullName>
    </submittedName>
</protein>
<sequence length="485" mass="50352">MNTEISASEMRRVDANCGGIGLLPLQLMENAGASVACAIRARFLEDRETSIVVLAGTGNNGGDGFVAARHLLDYNPVILLLGRARDIATEESRRNWEILENLSADLMEIKDSSELSELELGADVVIDAMLGTGVRGSVREPVASAINLINESSAFVLSIDTPSGFNPDNFEKVVQADLTITNHRMKEGLSGHPEVAGEIEVADIGIPTRATLIVGTGDLPPARNAGSHKGDNGRVLVIGGGAFTGAPALAALAAARAGADWVTVAAPRSVAGTIAGFSPDLIVHSLSGRYLTSDDIDTVNALIREHDVTVIGMGLGRESETAEAVSVIIRSNPDARFVIDADALHALRMPMPVHEGTLPIITPHAGEFRMLGGVVSADLDEQCELVMDFSARNHVVTLLKGNTDVMSDGRAVRINRTGNPGMTVGGTGDVLAGVTGAIFANAGALAAASAGALIVGTAGDLAFVKYGCGLLATDVIECIPDAMRK</sequence>
<proteinExistence type="predicted"/>
<evidence type="ECO:0000313" key="2">
    <source>
        <dbReference type="Proteomes" id="UP000248329"/>
    </source>
</evidence>
<dbReference type="Proteomes" id="UP000248329">
    <property type="component" value="Unassembled WGS sequence"/>
</dbReference>
<accession>A0AC61L2D1</accession>